<protein>
    <submittedName>
        <fullName evidence="3">Uncharacterized protein</fullName>
    </submittedName>
</protein>
<proteinExistence type="predicted"/>
<dbReference type="Gene3D" id="3.40.30.10">
    <property type="entry name" value="Glutaredoxin"/>
    <property type="match status" value="1"/>
</dbReference>
<dbReference type="Gene3D" id="1.20.1050.10">
    <property type="match status" value="1"/>
</dbReference>
<name>A0A4S4KAQ2_9APHY</name>
<evidence type="ECO:0000259" key="1">
    <source>
        <dbReference type="Pfam" id="PF13417"/>
    </source>
</evidence>
<organism evidence="3 4">
    <name type="scientific">Hermanssonia centrifuga</name>
    <dbReference type="NCBI Taxonomy" id="98765"/>
    <lineage>
        <taxon>Eukaryota</taxon>
        <taxon>Fungi</taxon>
        <taxon>Dikarya</taxon>
        <taxon>Basidiomycota</taxon>
        <taxon>Agaricomycotina</taxon>
        <taxon>Agaricomycetes</taxon>
        <taxon>Polyporales</taxon>
        <taxon>Meruliaceae</taxon>
        <taxon>Hermanssonia</taxon>
    </lineage>
</organism>
<evidence type="ECO:0000259" key="2">
    <source>
        <dbReference type="Pfam" id="PF22041"/>
    </source>
</evidence>
<evidence type="ECO:0000313" key="3">
    <source>
        <dbReference type="EMBL" id="THG94973.1"/>
    </source>
</evidence>
<dbReference type="EMBL" id="SGPJ01000371">
    <property type="protein sequence ID" value="THG94973.1"/>
    <property type="molecule type" value="Genomic_DNA"/>
</dbReference>
<feature type="domain" description="GST N-terminal" evidence="1">
    <location>
        <begin position="21"/>
        <end position="104"/>
    </location>
</feature>
<dbReference type="SUPFAM" id="SSF52833">
    <property type="entry name" value="Thioredoxin-like"/>
    <property type="match status" value="1"/>
</dbReference>
<dbReference type="Pfam" id="PF22041">
    <property type="entry name" value="GST_C_7"/>
    <property type="match status" value="1"/>
</dbReference>
<feature type="domain" description="Glutathione S-transferase UstS-like C-terminal" evidence="2">
    <location>
        <begin position="113"/>
        <end position="209"/>
    </location>
</feature>
<gene>
    <name evidence="3" type="ORF">EW026_g6592</name>
</gene>
<dbReference type="InterPro" id="IPR054416">
    <property type="entry name" value="GST_UstS-like_C"/>
</dbReference>
<dbReference type="Pfam" id="PF13417">
    <property type="entry name" value="GST_N_3"/>
    <property type="match status" value="1"/>
</dbReference>
<dbReference type="InterPro" id="IPR004045">
    <property type="entry name" value="Glutathione_S-Trfase_N"/>
</dbReference>
<accession>A0A4S4KAQ2</accession>
<sequence>MPQSVVTLYDVPSTTPQPWAPNIWRIRFILNYKRLPYRTVWVELSDVEATLRSINAPPTSHKSDGRPVFALPVIVDPRRNASQPVILAKVDMIADYLESSYPARPVFPEGSRALQNLFVHYVQEVLAKPLLPILVPLSHQRLPERSQAHFPGGQTPLNGPEREQAWRAAKEQFNFLATIMDKNSPPDGDGVVTMGRNVSYADFALCSVL</sequence>
<comment type="caution">
    <text evidence="3">The sequence shown here is derived from an EMBL/GenBank/DDBJ whole genome shotgun (WGS) entry which is preliminary data.</text>
</comment>
<dbReference type="Proteomes" id="UP000309038">
    <property type="component" value="Unassembled WGS sequence"/>
</dbReference>
<keyword evidence="4" id="KW-1185">Reference proteome</keyword>
<reference evidence="3 4" key="1">
    <citation type="submission" date="2019-02" db="EMBL/GenBank/DDBJ databases">
        <title>Genome sequencing of the rare red list fungi Phlebia centrifuga.</title>
        <authorList>
            <person name="Buettner E."/>
            <person name="Kellner H."/>
        </authorList>
    </citation>
    <scope>NUCLEOTIDE SEQUENCE [LARGE SCALE GENOMIC DNA]</scope>
    <source>
        <strain evidence="3 4">DSM 108282</strain>
    </source>
</reference>
<evidence type="ECO:0000313" key="4">
    <source>
        <dbReference type="Proteomes" id="UP000309038"/>
    </source>
</evidence>
<dbReference type="InterPro" id="IPR036249">
    <property type="entry name" value="Thioredoxin-like_sf"/>
</dbReference>
<dbReference type="AlphaFoldDB" id="A0A4S4KAQ2"/>